<keyword evidence="5" id="KW-0547">Nucleotide-binding</keyword>
<keyword evidence="6" id="KW-0418">Kinase</keyword>
<evidence type="ECO:0000256" key="2">
    <source>
        <dbReference type="ARBA" id="ARBA00012513"/>
    </source>
</evidence>
<dbReference type="PROSITE" id="PS50011">
    <property type="entry name" value="PROTEIN_KINASE_DOM"/>
    <property type="match status" value="1"/>
</dbReference>
<comment type="catalytic activity">
    <reaction evidence="10">
        <text>L-seryl-[protein] + ATP = O-phospho-L-seryl-[protein] + ADP + H(+)</text>
        <dbReference type="Rhea" id="RHEA:17989"/>
        <dbReference type="Rhea" id="RHEA-COMP:9863"/>
        <dbReference type="Rhea" id="RHEA-COMP:11604"/>
        <dbReference type="ChEBI" id="CHEBI:15378"/>
        <dbReference type="ChEBI" id="CHEBI:29999"/>
        <dbReference type="ChEBI" id="CHEBI:30616"/>
        <dbReference type="ChEBI" id="CHEBI:83421"/>
        <dbReference type="ChEBI" id="CHEBI:456216"/>
        <dbReference type="EC" id="2.7.11.1"/>
    </reaction>
</comment>
<evidence type="ECO:0000256" key="1">
    <source>
        <dbReference type="ARBA" id="ARBA00004370"/>
    </source>
</evidence>
<dbReference type="Proteomes" id="UP000316621">
    <property type="component" value="Chromosome 5"/>
</dbReference>
<keyword evidence="4" id="KW-0808">Transferase</keyword>
<evidence type="ECO:0000313" key="13">
    <source>
        <dbReference type="Proteomes" id="UP000316621"/>
    </source>
</evidence>
<dbReference type="STRING" id="3469.A0A4Y7JPS7"/>
<protein>
    <recommendedName>
        <fullName evidence="2">non-specific serine/threonine protein kinase</fullName>
        <ecNumber evidence="2">2.7.11.1</ecNumber>
    </recommendedName>
</protein>
<keyword evidence="3" id="KW-0723">Serine/threonine-protein kinase</keyword>
<comment type="catalytic activity">
    <reaction evidence="9">
        <text>L-threonyl-[protein] + ATP = O-phospho-L-threonyl-[protein] + ADP + H(+)</text>
        <dbReference type="Rhea" id="RHEA:46608"/>
        <dbReference type="Rhea" id="RHEA-COMP:11060"/>
        <dbReference type="Rhea" id="RHEA-COMP:11605"/>
        <dbReference type="ChEBI" id="CHEBI:15378"/>
        <dbReference type="ChEBI" id="CHEBI:30013"/>
        <dbReference type="ChEBI" id="CHEBI:30616"/>
        <dbReference type="ChEBI" id="CHEBI:61977"/>
        <dbReference type="ChEBI" id="CHEBI:456216"/>
        <dbReference type="EC" id="2.7.11.1"/>
    </reaction>
</comment>
<dbReference type="Gramene" id="RZC61808">
    <property type="protein sequence ID" value="RZC61808"/>
    <property type="gene ID" value="C5167_023567"/>
</dbReference>
<evidence type="ECO:0000313" key="12">
    <source>
        <dbReference type="EMBL" id="RZC61808.1"/>
    </source>
</evidence>
<dbReference type="OMA" id="REAINCK"/>
<comment type="subcellular location">
    <subcellularLocation>
        <location evidence="1">Membrane</location>
    </subcellularLocation>
</comment>
<evidence type="ECO:0000256" key="3">
    <source>
        <dbReference type="ARBA" id="ARBA00022527"/>
    </source>
</evidence>
<accession>A0A4Y7JPS7</accession>
<evidence type="ECO:0000256" key="10">
    <source>
        <dbReference type="ARBA" id="ARBA00048679"/>
    </source>
</evidence>
<dbReference type="GO" id="GO:0005524">
    <property type="term" value="F:ATP binding"/>
    <property type="evidence" value="ECO:0007669"/>
    <property type="project" value="UniProtKB-KW"/>
</dbReference>
<organism evidence="12 13">
    <name type="scientific">Papaver somniferum</name>
    <name type="common">Opium poppy</name>
    <dbReference type="NCBI Taxonomy" id="3469"/>
    <lineage>
        <taxon>Eukaryota</taxon>
        <taxon>Viridiplantae</taxon>
        <taxon>Streptophyta</taxon>
        <taxon>Embryophyta</taxon>
        <taxon>Tracheophyta</taxon>
        <taxon>Spermatophyta</taxon>
        <taxon>Magnoliopsida</taxon>
        <taxon>Ranunculales</taxon>
        <taxon>Papaveraceae</taxon>
        <taxon>Papaveroideae</taxon>
        <taxon>Papaver</taxon>
    </lineage>
</organism>
<evidence type="ECO:0000256" key="6">
    <source>
        <dbReference type="ARBA" id="ARBA00022777"/>
    </source>
</evidence>
<reference evidence="12 13" key="1">
    <citation type="journal article" date="2018" name="Science">
        <title>The opium poppy genome and morphinan production.</title>
        <authorList>
            <person name="Guo L."/>
            <person name="Winzer T."/>
            <person name="Yang X."/>
            <person name="Li Y."/>
            <person name="Ning Z."/>
            <person name="He Z."/>
            <person name="Teodor R."/>
            <person name="Lu Y."/>
            <person name="Bowser T.A."/>
            <person name="Graham I.A."/>
            <person name="Ye K."/>
        </authorList>
    </citation>
    <scope>NUCLEOTIDE SEQUENCE [LARGE SCALE GENOMIC DNA]</scope>
    <source>
        <strain evidence="13">cv. HN1</strain>
        <tissue evidence="12">Leaves</tissue>
    </source>
</reference>
<dbReference type="InterPro" id="IPR008271">
    <property type="entry name" value="Ser/Thr_kinase_AS"/>
</dbReference>
<name>A0A4Y7JPS7_PAPSO</name>
<evidence type="ECO:0000256" key="8">
    <source>
        <dbReference type="ARBA" id="ARBA00023136"/>
    </source>
</evidence>
<dbReference type="PANTHER" id="PTHR44329">
    <property type="entry name" value="SERINE/THREONINE-PROTEIN KINASE TNNI3K-RELATED"/>
    <property type="match status" value="1"/>
</dbReference>
<evidence type="ECO:0000256" key="5">
    <source>
        <dbReference type="ARBA" id="ARBA00022741"/>
    </source>
</evidence>
<dbReference type="GO" id="GO:0004674">
    <property type="term" value="F:protein serine/threonine kinase activity"/>
    <property type="evidence" value="ECO:0007669"/>
    <property type="project" value="UniProtKB-KW"/>
</dbReference>
<evidence type="ECO:0000256" key="7">
    <source>
        <dbReference type="ARBA" id="ARBA00022840"/>
    </source>
</evidence>
<keyword evidence="8" id="KW-0472">Membrane</keyword>
<evidence type="ECO:0000256" key="9">
    <source>
        <dbReference type="ARBA" id="ARBA00047899"/>
    </source>
</evidence>
<dbReference type="GO" id="GO:0016020">
    <property type="term" value="C:membrane"/>
    <property type="evidence" value="ECO:0007669"/>
    <property type="project" value="UniProtKB-SubCell"/>
</dbReference>
<sequence length="237" mass="26841">MSRVFYSGGGIGEETPEILEEHTLSWYNPNYPISSFPYGIAFPNGREAINCKDGADARGLNYLHCYNPPIVHRDVKSSNLLVDNNWHLKVGDFGLSRLKHATFLTTENGNGTPQWMALEVIRNEPADEKSDVYSFGVVLWELATKKIPWDGLIPMQVIASVGFMDQHIEIPEDTDPKWAFLIKTCLHSDPKCRPTFGELLERLNVMRRYYFAQNPSLAVKVNIGTPHLQNQSGMPYL</sequence>
<dbReference type="Gene3D" id="1.10.510.10">
    <property type="entry name" value="Transferase(Phosphotransferase) domain 1"/>
    <property type="match status" value="1"/>
</dbReference>
<dbReference type="Pfam" id="PF07714">
    <property type="entry name" value="PK_Tyr_Ser-Thr"/>
    <property type="match status" value="1"/>
</dbReference>
<dbReference type="PANTHER" id="PTHR44329:SF283">
    <property type="entry name" value="PAS DOMAIN-CONTAINING PROTEIN TYROSINE KINASE FAMILY PROTEIN"/>
    <property type="match status" value="1"/>
</dbReference>
<dbReference type="EC" id="2.7.11.1" evidence="2"/>
<evidence type="ECO:0000256" key="4">
    <source>
        <dbReference type="ARBA" id="ARBA00022679"/>
    </source>
</evidence>
<dbReference type="InterPro" id="IPR000719">
    <property type="entry name" value="Prot_kinase_dom"/>
</dbReference>
<dbReference type="PROSITE" id="PS00108">
    <property type="entry name" value="PROTEIN_KINASE_ST"/>
    <property type="match status" value="1"/>
</dbReference>
<dbReference type="AlphaFoldDB" id="A0A4Y7JPS7"/>
<evidence type="ECO:0000259" key="11">
    <source>
        <dbReference type="PROSITE" id="PS50011"/>
    </source>
</evidence>
<keyword evidence="13" id="KW-1185">Reference proteome</keyword>
<dbReference type="FunFam" id="1.10.510.10:FF:000476">
    <property type="entry name" value="PAS domain-containing protein tyrosine kinase family protein"/>
    <property type="match status" value="1"/>
</dbReference>
<dbReference type="InterPro" id="IPR051681">
    <property type="entry name" value="Ser/Thr_Kinases-Pseudokinases"/>
</dbReference>
<gene>
    <name evidence="12" type="ORF">C5167_023567</name>
</gene>
<dbReference type="SUPFAM" id="SSF56112">
    <property type="entry name" value="Protein kinase-like (PK-like)"/>
    <property type="match status" value="1"/>
</dbReference>
<dbReference type="InterPro" id="IPR001245">
    <property type="entry name" value="Ser-Thr/Tyr_kinase_cat_dom"/>
</dbReference>
<dbReference type="SMART" id="SM00220">
    <property type="entry name" value="S_TKc"/>
    <property type="match status" value="1"/>
</dbReference>
<feature type="domain" description="Protein kinase" evidence="11">
    <location>
        <begin position="1"/>
        <end position="211"/>
    </location>
</feature>
<dbReference type="InterPro" id="IPR011009">
    <property type="entry name" value="Kinase-like_dom_sf"/>
</dbReference>
<keyword evidence="7" id="KW-0067">ATP-binding</keyword>
<proteinExistence type="predicted"/>
<dbReference type="EMBL" id="CM010719">
    <property type="protein sequence ID" value="RZC61808.1"/>
    <property type="molecule type" value="Genomic_DNA"/>
</dbReference>